<name>A0A6G1HMZ4_9PEZI</name>
<feature type="binding site" evidence="6">
    <location>
        <position position="13"/>
    </location>
    <ligand>
        <name>Mg(2+)</name>
        <dbReference type="ChEBI" id="CHEBI:18420"/>
    </ligand>
</feature>
<dbReference type="SFLD" id="SFLDG01133">
    <property type="entry name" value="C1.5.4:_Enolase-phosphatase_Li"/>
    <property type="match status" value="1"/>
</dbReference>
<keyword evidence="5 6" id="KW-0486">Methionine biosynthesis</keyword>
<comment type="subunit">
    <text evidence="6">Monomer.</text>
</comment>
<feature type="binding site" evidence="6">
    <location>
        <position position="188"/>
    </location>
    <ligand>
        <name>Mg(2+)</name>
        <dbReference type="ChEBI" id="CHEBI:18420"/>
    </ligand>
</feature>
<dbReference type="GO" id="GO:0005634">
    <property type="term" value="C:nucleus"/>
    <property type="evidence" value="ECO:0007669"/>
    <property type="project" value="UniProtKB-SubCell"/>
</dbReference>
<keyword evidence="2 6" id="KW-0479">Metal-binding</keyword>
<comment type="similarity">
    <text evidence="6">Belongs to the HAD-like hydrolase superfamily. MasA/MtnC family.</text>
</comment>
<dbReference type="UniPathway" id="UPA00904">
    <property type="reaction ID" value="UER00876"/>
</dbReference>
<comment type="function">
    <text evidence="6">Bifunctional enzyme that catalyzes the enolization of 2,3-diketo-5-methylthiopentyl-1-phosphate (DK-MTP-1-P) into the intermediate 2-hydroxy-3-keto-5-methylthiopentenyl-1-phosphate (HK-MTPenyl-1-P), which is then dephosphorylated to form the acireductone 1,2-dihydroxy-3-keto-5-methylthiopentene (DHK-MTPene).</text>
</comment>
<evidence type="ECO:0000256" key="6">
    <source>
        <dbReference type="HAMAP-Rule" id="MF_03117"/>
    </source>
</evidence>
<dbReference type="EC" id="3.1.3.77" evidence="6"/>
<feature type="binding site" evidence="6">
    <location>
        <position position="163"/>
    </location>
    <ligand>
        <name>substrate</name>
    </ligand>
</feature>
<evidence type="ECO:0000313" key="8">
    <source>
        <dbReference type="Proteomes" id="UP000799640"/>
    </source>
</evidence>
<dbReference type="GO" id="GO:0005737">
    <property type="term" value="C:cytoplasm"/>
    <property type="evidence" value="ECO:0007669"/>
    <property type="project" value="UniProtKB-SubCell"/>
</dbReference>
<dbReference type="GO" id="GO:0043874">
    <property type="term" value="F:acireductone synthase activity"/>
    <property type="evidence" value="ECO:0007669"/>
    <property type="project" value="UniProtKB-EC"/>
</dbReference>
<keyword evidence="8" id="KW-1185">Reference proteome</keyword>
<feature type="binding site" evidence="6">
    <location>
        <begin position="127"/>
        <end position="128"/>
    </location>
    <ligand>
        <name>substrate</name>
    </ligand>
</feature>
<comment type="subcellular location">
    <subcellularLocation>
        <location evidence="6">Cytoplasm</location>
    </subcellularLocation>
    <subcellularLocation>
        <location evidence="6">Nucleus</location>
    </subcellularLocation>
</comment>
<dbReference type="InterPro" id="IPR006439">
    <property type="entry name" value="HAD-SF_hydro_IA"/>
</dbReference>
<dbReference type="Gene3D" id="1.10.720.60">
    <property type="match status" value="1"/>
</dbReference>
<dbReference type="PRINTS" id="PR00413">
    <property type="entry name" value="HADHALOGNASE"/>
</dbReference>
<evidence type="ECO:0000256" key="5">
    <source>
        <dbReference type="ARBA" id="ARBA00023167"/>
    </source>
</evidence>
<accession>A0A6G1HMZ4</accession>
<keyword evidence="6" id="KW-0963">Cytoplasm</keyword>
<dbReference type="AlphaFoldDB" id="A0A6G1HMZ4"/>
<evidence type="ECO:0000256" key="4">
    <source>
        <dbReference type="ARBA" id="ARBA00022842"/>
    </source>
</evidence>
<keyword evidence="3 6" id="KW-0378">Hydrolase</keyword>
<dbReference type="SFLD" id="SFLDG01129">
    <property type="entry name" value="C1.5:_HAD__Beta-PGM__Phosphata"/>
    <property type="match status" value="1"/>
</dbReference>
<dbReference type="Pfam" id="PF00702">
    <property type="entry name" value="Hydrolase"/>
    <property type="match status" value="1"/>
</dbReference>
<keyword evidence="4 6" id="KW-0460">Magnesium</keyword>
<dbReference type="SFLD" id="SFLDS00003">
    <property type="entry name" value="Haloacid_Dehalogenase"/>
    <property type="match status" value="1"/>
</dbReference>
<dbReference type="SUPFAM" id="SSF56784">
    <property type="entry name" value="HAD-like"/>
    <property type="match status" value="1"/>
</dbReference>
<evidence type="ECO:0000256" key="3">
    <source>
        <dbReference type="ARBA" id="ARBA00022801"/>
    </source>
</evidence>
<comment type="cofactor">
    <cofactor evidence="6">
        <name>Mg(2+)</name>
        <dbReference type="ChEBI" id="CHEBI:18420"/>
    </cofactor>
    <text evidence="6">Binds 1 Mg(2+) ion per subunit.</text>
</comment>
<dbReference type="OrthoDB" id="272500at2759"/>
<dbReference type="Proteomes" id="UP000799640">
    <property type="component" value="Unassembled WGS sequence"/>
</dbReference>
<reference evidence="7" key="1">
    <citation type="journal article" date="2020" name="Stud. Mycol.">
        <title>101 Dothideomycetes genomes: a test case for predicting lifestyles and emergence of pathogens.</title>
        <authorList>
            <person name="Haridas S."/>
            <person name="Albert R."/>
            <person name="Binder M."/>
            <person name="Bloem J."/>
            <person name="Labutti K."/>
            <person name="Salamov A."/>
            <person name="Andreopoulos B."/>
            <person name="Baker S."/>
            <person name="Barry K."/>
            <person name="Bills G."/>
            <person name="Bluhm B."/>
            <person name="Cannon C."/>
            <person name="Castanera R."/>
            <person name="Culley D."/>
            <person name="Daum C."/>
            <person name="Ezra D."/>
            <person name="Gonzalez J."/>
            <person name="Henrissat B."/>
            <person name="Kuo A."/>
            <person name="Liang C."/>
            <person name="Lipzen A."/>
            <person name="Lutzoni F."/>
            <person name="Magnuson J."/>
            <person name="Mondo S."/>
            <person name="Nolan M."/>
            <person name="Ohm R."/>
            <person name="Pangilinan J."/>
            <person name="Park H.-J."/>
            <person name="Ramirez L."/>
            <person name="Alfaro M."/>
            <person name="Sun H."/>
            <person name="Tritt A."/>
            <person name="Yoshinaga Y."/>
            <person name="Zwiers L.-H."/>
            <person name="Turgeon B."/>
            <person name="Goodwin S."/>
            <person name="Spatafora J."/>
            <person name="Crous P."/>
            <person name="Grigoriev I."/>
        </authorList>
    </citation>
    <scope>NUCLEOTIDE SEQUENCE</scope>
    <source>
        <strain evidence="7">CBS 262.69</strain>
    </source>
</reference>
<dbReference type="GO" id="GO:0019509">
    <property type="term" value="P:L-methionine salvage from methylthioadenosine"/>
    <property type="evidence" value="ECO:0007669"/>
    <property type="project" value="UniProtKB-UniRule"/>
</dbReference>
<keyword evidence="1 6" id="KW-0028">Amino-acid biosynthesis</keyword>
<organism evidence="7 8">
    <name type="scientific">Trichodelitschia bisporula</name>
    <dbReference type="NCBI Taxonomy" id="703511"/>
    <lineage>
        <taxon>Eukaryota</taxon>
        <taxon>Fungi</taxon>
        <taxon>Dikarya</taxon>
        <taxon>Ascomycota</taxon>
        <taxon>Pezizomycotina</taxon>
        <taxon>Dothideomycetes</taxon>
        <taxon>Dothideomycetes incertae sedis</taxon>
        <taxon>Phaeotrichales</taxon>
        <taxon>Phaeotrichaceae</taxon>
        <taxon>Trichodelitschia</taxon>
    </lineage>
</organism>
<dbReference type="GO" id="GO:0000287">
    <property type="term" value="F:magnesium ion binding"/>
    <property type="evidence" value="ECO:0007669"/>
    <property type="project" value="UniProtKB-UniRule"/>
</dbReference>
<dbReference type="PANTHER" id="PTHR20371">
    <property type="entry name" value="ENOLASE-PHOSPHATASE E1"/>
    <property type="match status" value="1"/>
</dbReference>
<dbReference type="InterPro" id="IPR036412">
    <property type="entry name" value="HAD-like_sf"/>
</dbReference>
<evidence type="ECO:0000256" key="2">
    <source>
        <dbReference type="ARBA" id="ARBA00022723"/>
    </source>
</evidence>
<comment type="pathway">
    <text evidence="6">Amino-acid biosynthesis; L-methionine biosynthesis via salvage pathway; L-methionine from S-methyl-5-thio-alpha-D-ribose 1-phosphate: step 3/6.</text>
</comment>
<comment type="catalytic activity">
    <reaction evidence="6">
        <text>5-methylsulfanyl-2,3-dioxopentyl phosphate + H2O = 1,2-dihydroxy-5-(methylsulfanyl)pent-1-en-3-one + phosphate</text>
        <dbReference type="Rhea" id="RHEA:21700"/>
        <dbReference type="ChEBI" id="CHEBI:15377"/>
        <dbReference type="ChEBI" id="CHEBI:43474"/>
        <dbReference type="ChEBI" id="CHEBI:49252"/>
        <dbReference type="ChEBI" id="CHEBI:58828"/>
        <dbReference type="EC" id="3.1.3.77"/>
    </reaction>
</comment>
<dbReference type="CDD" id="cd01629">
    <property type="entry name" value="HAD_EP"/>
    <property type="match status" value="1"/>
</dbReference>
<dbReference type="InterPro" id="IPR023943">
    <property type="entry name" value="Enolase-ppase_E1"/>
</dbReference>
<sequence>MPTLHGVSTVLLDIEGTICPISFVKEVLYPYALTHAPQILTAQWDHPALLPYLTKFPPSVRSSPSTLVDYITILSASDVKDPALKALQGYLWRTGYETGAVRTPLFDDVVPKLQIWKAASKRLIIFSSGSVEAQKLFFGYVEGAGDLNPLFAANYDTVNAGPKMVKESYMRIAGELGVKSAEVLFLSDNVNEIRAALEAGMQALVVDRPGNAPLTEADRQELSIINSLDEVEFGN</sequence>
<keyword evidence="6" id="KW-0539">Nucleus</keyword>
<dbReference type="InterPro" id="IPR023214">
    <property type="entry name" value="HAD_sf"/>
</dbReference>
<dbReference type="HAMAP" id="MF_03117">
    <property type="entry name" value="Salvage_MtnC_euk"/>
    <property type="match status" value="1"/>
</dbReference>
<evidence type="ECO:0000256" key="1">
    <source>
        <dbReference type="ARBA" id="ARBA00022605"/>
    </source>
</evidence>
<dbReference type="NCBIfam" id="TIGR01691">
    <property type="entry name" value="enolase-ppase"/>
    <property type="match status" value="1"/>
</dbReference>
<proteinExistence type="inferred from homology"/>
<evidence type="ECO:0000313" key="7">
    <source>
        <dbReference type="EMBL" id="KAF2397207.1"/>
    </source>
</evidence>
<gene>
    <name evidence="6" type="primary">UTR4</name>
    <name evidence="7" type="ORF">EJ06DRAFT_533387</name>
</gene>
<dbReference type="Gene3D" id="3.40.50.1000">
    <property type="entry name" value="HAD superfamily/HAD-like"/>
    <property type="match status" value="1"/>
</dbReference>
<dbReference type="NCBIfam" id="TIGR01549">
    <property type="entry name" value="HAD-SF-IA-v1"/>
    <property type="match status" value="1"/>
</dbReference>
<protein>
    <recommendedName>
        <fullName evidence="6">Enolase-phosphatase E1</fullName>
        <ecNumber evidence="6">3.1.3.77</ecNumber>
    </recommendedName>
    <alternativeName>
        <fullName evidence="6">2,3-diketo-5-methylthio-1-phosphopentane phosphatase</fullName>
    </alternativeName>
</protein>
<comment type="pathway">
    <text evidence="6">Amino-acid biosynthesis; L-methionine biosynthesis via salvage pathway; L-methionine from S-methyl-5-thio-alpha-D-ribose 1-phosphate: step 4/6.</text>
</comment>
<dbReference type="InterPro" id="IPR027511">
    <property type="entry name" value="ENOPH1_eukaryotes"/>
</dbReference>
<dbReference type="PANTHER" id="PTHR20371:SF1">
    <property type="entry name" value="ENOLASE-PHOSPHATASE E1"/>
    <property type="match status" value="1"/>
</dbReference>
<feature type="binding site" evidence="6">
    <location>
        <position position="15"/>
    </location>
    <ligand>
        <name>Mg(2+)</name>
        <dbReference type="ChEBI" id="CHEBI:18420"/>
    </ligand>
</feature>
<dbReference type="EMBL" id="ML996704">
    <property type="protein sequence ID" value="KAF2397207.1"/>
    <property type="molecule type" value="Genomic_DNA"/>
</dbReference>